<keyword evidence="2" id="KW-1185">Reference proteome</keyword>
<accession>A0A8R1XJY8</accession>
<dbReference type="EMBL" id="CMVM020000023">
    <property type="status" value="NOT_ANNOTATED_CDS"/>
    <property type="molecule type" value="Genomic_DNA"/>
</dbReference>
<evidence type="ECO:0000313" key="1">
    <source>
        <dbReference type="EnsemblMetazoa" id="OVOC1030.1"/>
    </source>
</evidence>
<protein>
    <submittedName>
        <fullName evidence="1">Uncharacterized protein</fullName>
    </submittedName>
</protein>
<organism evidence="1 2">
    <name type="scientific">Onchocerca volvulus</name>
    <dbReference type="NCBI Taxonomy" id="6282"/>
    <lineage>
        <taxon>Eukaryota</taxon>
        <taxon>Metazoa</taxon>
        <taxon>Ecdysozoa</taxon>
        <taxon>Nematoda</taxon>
        <taxon>Chromadorea</taxon>
        <taxon>Rhabditida</taxon>
        <taxon>Spirurina</taxon>
        <taxon>Spiruromorpha</taxon>
        <taxon>Filarioidea</taxon>
        <taxon>Onchocercidae</taxon>
        <taxon>Onchocerca</taxon>
    </lineage>
</organism>
<dbReference type="AlphaFoldDB" id="A0A8R1XJY8"/>
<sequence>MTRALKLQQNYKARSDSVSMFYHSKDGTNGKSSKQRSSCTLDVELNMKSLLRLREMETTAGLMTCKHCYIYITEKCVQVAGMHRAPRVSLRARGVSRPACRSNRSAWLALSANTLLSHYLVVMDPNWGHLNVKS</sequence>
<name>A0A8R1XJY8_ONCVO</name>
<dbReference type="Proteomes" id="UP000024404">
    <property type="component" value="Unassembled WGS sequence"/>
</dbReference>
<proteinExistence type="predicted"/>
<evidence type="ECO:0000313" key="2">
    <source>
        <dbReference type="Proteomes" id="UP000024404"/>
    </source>
</evidence>
<reference evidence="2" key="1">
    <citation type="submission" date="2013-10" db="EMBL/GenBank/DDBJ databases">
        <title>Genome sequencing of Onchocerca volvulus.</title>
        <authorList>
            <person name="Cotton J."/>
            <person name="Tsai J."/>
            <person name="Stanley E."/>
            <person name="Tracey A."/>
            <person name="Holroyd N."/>
            <person name="Lustigman S."/>
            <person name="Berriman M."/>
        </authorList>
    </citation>
    <scope>NUCLEOTIDE SEQUENCE</scope>
</reference>
<reference evidence="1" key="2">
    <citation type="submission" date="2022-06" db="UniProtKB">
        <authorList>
            <consortium name="EnsemblMetazoa"/>
        </authorList>
    </citation>
    <scope>IDENTIFICATION</scope>
</reference>
<dbReference type="EnsemblMetazoa" id="OVOC1030.1">
    <property type="protein sequence ID" value="OVOC1030.1"/>
    <property type="gene ID" value="WBGene00237839"/>
</dbReference>